<evidence type="ECO:0000256" key="1">
    <source>
        <dbReference type="SAM" id="MobiDB-lite"/>
    </source>
</evidence>
<name>A0A9X2WFT0_9GAMM</name>
<feature type="signal peptide" evidence="2">
    <location>
        <begin position="1"/>
        <end position="30"/>
    </location>
</feature>
<evidence type="ECO:0008006" key="5">
    <source>
        <dbReference type="Google" id="ProtNLM"/>
    </source>
</evidence>
<comment type="caution">
    <text evidence="3">The sequence shown here is derived from an EMBL/GenBank/DDBJ whole genome shotgun (WGS) entry which is preliminary data.</text>
</comment>
<gene>
    <name evidence="3" type="ORF">NYR02_11370</name>
</gene>
<reference evidence="3" key="2">
    <citation type="submission" date="2022-08" db="EMBL/GenBank/DDBJ databases">
        <authorList>
            <person name="Dong C."/>
        </authorList>
    </citation>
    <scope>NUCLEOTIDE SEQUENCE</scope>
    <source>
        <strain evidence="3">59MF3M-4</strain>
    </source>
</reference>
<feature type="chain" id="PRO_5040895795" description="WxL domain-containing protein" evidence="2">
    <location>
        <begin position="31"/>
        <end position="214"/>
    </location>
</feature>
<dbReference type="EMBL" id="JAOANI010000019">
    <property type="protein sequence ID" value="MCT7359617.1"/>
    <property type="molecule type" value="Genomic_DNA"/>
</dbReference>
<reference evidence="3" key="1">
    <citation type="journal article" date="2022" name="Front. Microbiol.">
        <title>Genome-based taxonomic rearrangement of Oceanobacter-related bacteria including the description of Thalassolituus hydrocarbonoclasticus sp. nov. and Thalassolituus pacificus sp. nov. and emended description of the genus Thalassolituus.</title>
        <authorList>
            <person name="Dong C."/>
            <person name="Wei L."/>
            <person name="Wang J."/>
            <person name="Lai Q."/>
            <person name="Huang Z."/>
            <person name="Shao Z."/>
        </authorList>
    </citation>
    <scope>NUCLEOTIDE SEQUENCE</scope>
    <source>
        <strain evidence="3">59MF3M-4</strain>
    </source>
</reference>
<keyword evidence="4" id="KW-1185">Reference proteome</keyword>
<sequence>MKRSFLSVFMPLALPFLLPAGLLSSLNAQAEITEIPAEEMTEAYIRDTTVIVRRQPAGQSAENNPGDASLRVSPLDQPYNESASLKGGAEIPTQITDQYLSEQRDNALLNQDIYEFHTPTLDPQQAQREDYLRDVLGIEPGTPIDYSNLQFPTNITPDVTPPAGLGYTIAPGQFAISIPNSDNINAQTHQTPGGEYRVDVTPSEIIFTINLPQQ</sequence>
<protein>
    <recommendedName>
        <fullName evidence="5">WxL domain-containing protein</fullName>
    </recommendedName>
</protein>
<organism evidence="3 4">
    <name type="scientific">Thalassolituus pacificus</name>
    <dbReference type="NCBI Taxonomy" id="2975440"/>
    <lineage>
        <taxon>Bacteria</taxon>
        <taxon>Pseudomonadati</taxon>
        <taxon>Pseudomonadota</taxon>
        <taxon>Gammaproteobacteria</taxon>
        <taxon>Oceanospirillales</taxon>
        <taxon>Oceanospirillaceae</taxon>
        <taxon>Thalassolituus</taxon>
    </lineage>
</organism>
<keyword evidence="2" id="KW-0732">Signal</keyword>
<accession>A0A9X2WFT0</accession>
<dbReference type="RefSeq" id="WP_260976481.1">
    <property type="nucleotide sequence ID" value="NZ_JAOANI010000019.1"/>
</dbReference>
<evidence type="ECO:0000313" key="3">
    <source>
        <dbReference type="EMBL" id="MCT7359617.1"/>
    </source>
</evidence>
<proteinExistence type="predicted"/>
<evidence type="ECO:0000313" key="4">
    <source>
        <dbReference type="Proteomes" id="UP001147830"/>
    </source>
</evidence>
<dbReference type="Proteomes" id="UP001147830">
    <property type="component" value="Unassembled WGS sequence"/>
</dbReference>
<feature type="region of interest" description="Disordered" evidence="1">
    <location>
        <begin position="56"/>
        <end position="87"/>
    </location>
</feature>
<dbReference type="AlphaFoldDB" id="A0A9X2WFT0"/>
<evidence type="ECO:0000256" key="2">
    <source>
        <dbReference type="SAM" id="SignalP"/>
    </source>
</evidence>